<name>Q3JFH8_BURP1</name>
<dbReference type="AlphaFoldDB" id="Q3JFH8"/>
<protein>
    <submittedName>
        <fullName evidence="1">Uncharacterized protein</fullName>
    </submittedName>
</protein>
<proteinExistence type="predicted"/>
<accession>Q3JFH8</accession>
<dbReference type="KEGG" id="bpm:BURPS1710b_A2525"/>
<sequence length="50" mass="4729">MPEPAPVIAATLLEKDFIVVGSCGFGAQAVVSAVVVAAAALANAGTGCGL</sequence>
<dbReference type="EMBL" id="CP000125">
    <property type="protein sequence ID" value="ABA52235.1"/>
    <property type="molecule type" value="Genomic_DNA"/>
</dbReference>
<dbReference type="EnsemblBacteria" id="ABA52235">
    <property type="protein sequence ID" value="ABA52235"/>
    <property type="gene ID" value="BURPS1710b_A2525"/>
</dbReference>
<evidence type="ECO:0000313" key="1">
    <source>
        <dbReference type="EMBL" id="ABA52235.1"/>
    </source>
</evidence>
<dbReference type="HOGENOM" id="CLU_3115508_0_0_4"/>
<reference evidence="1 2" key="1">
    <citation type="submission" date="2005-09" db="EMBL/GenBank/DDBJ databases">
        <authorList>
            <person name="Woods D.E."/>
            <person name="Nierman W.C."/>
        </authorList>
    </citation>
    <scope>NUCLEOTIDE SEQUENCE [LARGE SCALE GENOMIC DNA]</scope>
    <source>
        <strain evidence="1 2">1710b</strain>
    </source>
</reference>
<gene>
    <name evidence="1" type="ordered locus">BURPS1710b_A2525</name>
</gene>
<dbReference type="Proteomes" id="UP000002700">
    <property type="component" value="Chromosome II"/>
</dbReference>
<organism evidence="1 2">
    <name type="scientific">Burkholderia pseudomallei (strain 1710b)</name>
    <dbReference type="NCBI Taxonomy" id="320372"/>
    <lineage>
        <taxon>Bacteria</taxon>
        <taxon>Pseudomonadati</taxon>
        <taxon>Pseudomonadota</taxon>
        <taxon>Betaproteobacteria</taxon>
        <taxon>Burkholderiales</taxon>
        <taxon>Burkholderiaceae</taxon>
        <taxon>Burkholderia</taxon>
        <taxon>pseudomallei group</taxon>
    </lineage>
</organism>
<evidence type="ECO:0000313" key="2">
    <source>
        <dbReference type="Proteomes" id="UP000002700"/>
    </source>
</evidence>